<proteinExistence type="inferred from homology"/>
<dbReference type="PANTHER" id="PTHR20855">
    <property type="entry name" value="ADIPOR/PROGESTIN RECEPTOR-RELATED"/>
    <property type="match status" value="1"/>
</dbReference>
<feature type="transmembrane region" description="Helical" evidence="8">
    <location>
        <begin position="80"/>
        <end position="102"/>
    </location>
</feature>
<dbReference type="GO" id="GO:0005886">
    <property type="term" value="C:plasma membrane"/>
    <property type="evidence" value="ECO:0007669"/>
    <property type="project" value="UniProtKB-SubCell"/>
</dbReference>
<feature type="transmembrane region" description="Helical" evidence="8">
    <location>
        <begin position="132"/>
        <end position="151"/>
    </location>
</feature>
<keyword evidence="3" id="KW-1003">Cell membrane</keyword>
<name>A0A2S7N4Q4_9BACI</name>
<comment type="caution">
    <text evidence="9">The sequence shown here is derived from an EMBL/GenBank/DDBJ whole genome shotgun (WGS) entry which is preliminary data.</text>
</comment>
<feature type="binding site" evidence="7">
    <location>
        <position position="67"/>
    </location>
    <ligand>
        <name>Zn(2+)</name>
        <dbReference type="ChEBI" id="CHEBI:29105"/>
    </ligand>
</feature>
<keyword evidence="7" id="KW-0862">Zinc</keyword>
<dbReference type="PROSITE" id="PS51257">
    <property type="entry name" value="PROKAR_LIPOPROTEIN"/>
    <property type="match status" value="1"/>
</dbReference>
<evidence type="ECO:0000256" key="5">
    <source>
        <dbReference type="ARBA" id="ARBA00022989"/>
    </source>
</evidence>
<dbReference type="PANTHER" id="PTHR20855:SF3">
    <property type="entry name" value="LD03007P"/>
    <property type="match status" value="1"/>
</dbReference>
<dbReference type="InterPro" id="IPR004254">
    <property type="entry name" value="AdipoR/HlyIII-related"/>
</dbReference>
<evidence type="ECO:0000313" key="10">
    <source>
        <dbReference type="Proteomes" id="UP000239663"/>
    </source>
</evidence>
<dbReference type="GO" id="GO:0140911">
    <property type="term" value="F:pore-forming activity"/>
    <property type="evidence" value="ECO:0007669"/>
    <property type="project" value="InterPro"/>
</dbReference>
<feature type="binding site" evidence="7">
    <location>
        <position position="189"/>
    </location>
    <ligand>
        <name>Zn(2+)</name>
        <dbReference type="ChEBI" id="CHEBI:29105"/>
    </ligand>
</feature>
<evidence type="ECO:0000256" key="6">
    <source>
        <dbReference type="ARBA" id="ARBA00023136"/>
    </source>
</evidence>
<dbReference type="RefSeq" id="WP_104848147.1">
    <property type="nucleotide sequence ID" value="NZ_PKOZ01000001.1"/>
</dbReference>
<dbReference type="Proteomes" id="UP000239663">
    <property type="component" value="Unassembled WGS sequence"/>
</dbReference>
<feature type="transmembrane region" description="Helical" evidence="8">
    <location>
        <begin position="46"/>
        <end position="68"/>
    </location>
</feature>
<dbReference type="AlphaFoldDB" id="A0A2S7N4Q4"/>
<sequence length="214" mass="23829">MNRVYTYTKKEEVVNAITHGIGACLSIAALVLMVSNTVVNGANGRLAIVLIYGISMLMLFTFSTLCHAFPEGKAKLVMELLDHTSIYLFIAGTYTPYAVIAIGGKTGYTLLALVWGLAVLGIIFKAFFLRKFMIMSTLIYIVMGWMIVVAWEPLSHAVPPIGLQMLIYGGLLYTLGSIFYVWRGFPYHHAVWHLMVLVASILHFLSIFLYILPL</sequence>
<dbReference type="InterPro" id="IPR005744">
    <property type="entry name" value="Hy-lIII"/>
</dbReference>
<feature type="transmembrane region" description="Helical" evidence="8">
    <location>
        <begin position="194"/>
        <end position="212"/>
    </location>
</feature>
<reference evidence="9 10" key="1">
    <citation type="submission" date="2017-12" db="EMBL/GenBank/DDBJ databases">
        <title>Taxonomic description and draft genome of Pradoshia cofamensis Gen. nov., sp. nov., a thermotolerant bacillale isolated from anterior gut of earthworm Eisenia fetida.</title>
        <authorList>
            <person name="Saha T."/>
            <person name="Chakraborty R."/>
        </authorList>
    </citation>
    <scope>NUCLEOTIDE SEQUENCE [LARGE SCALE GENOMIC DNA]</scope>
    <source>
        <strain evidence="9 10">EAG3</strain>
    </source>
</reference>
<dbReference type="EMBL" id="PKOZ01000001">
    <property type="protein sequence ID" value="PQD97052.1"/>
    <property type="molecule type" value="Genomic_DNA"/>
</dbReference>
<feature type="binding site" evidence="7">
    <location>
        <position position="193"/>
    </location>
    <ligand>
        <name>Zn(2+)</name>
        <dbReference type="ChEBI" id="CHEBI:29105"/>
    </ligand>
</feature>
<feature type="transmembrane region" description="Helical" evidence="8">
    <location>
        <begin position="163"/>
        <end position="182"/>
    </location>
</feature>
<evidence type="ECO:0000256" key="7">
    <source>
        <dbReference type="PIRSR" id="PIRSR604254-1"/>
    </source>
</evidence>
<dbReference type="OrthoDB" id="9813689at2"/>
<keyword evidence="5 8" id="KW-1133">Transmembrane helix</keyword>
<protein>
    <submittedName>
        <fullName evidence="9">Hemolysin D</fullName>
    </submittedName>
</protein>
<accession>A0A2S7N4Q4</accession>
<evidence type="ECO:0000313" key="9">
    <source>
        <dbReference type="EMBL" id="PQD97052.1"/>
    </source>
</evidence>
<dbReference type="Pfam" id="PF03006">
    <property type="entry name" value="HlyIII"/>
    <property type="match status" value="1"/>
</dbReference>
<gene>
    <name evidence="9" type="ORF">CYL18_04030</name>
</gene>
<evidence type="ECO:0000256" key="4">
    <source>
        <dbReference type="ARBA" id="ARBA00022692"/>
    </source>
</evidence>
<evidence type="ECO:0000256" key="8">
    <source>
        <dbReference type="SAM" id="Phobius"/>
    </source>
</evidence>
<feature type="transmembrane region" description="Helical" evidence="8">
    <location>
        <begin position="12"/>
        <end position="34"/>
    </location>
</feature>
<evidence type="ECO:0000256" key="2">
    <source>
        <dbReference type="ARBA" id="ARBA00008488"/>
    </source>
</evidence>
<keyword evidence="10" id="KW-1185">Reference proteome</keyword>
<dbReference type="GO" id="GO:0046872">
    <property type="term" value="F:metal ion binding"/>
    <property type="evidence" value="ECO:0007669"/>
    <property type="project" value="UniProtKB-KW"/>
</dbReference>
<feature type="transmembrane region" description="Helical" evidence="8">
    <location>
        <begin position="108"/>
        <end position="127"/>
    </location>
</feature>
<comment type="similarity">
    <text evidence="2">Belongs to the UPF0073 (Hly-III) family.</text>
</comment>
<evidence type="ECO:0000256" key="3">
    <source>
        <dbReference type="ARBA" id="ARBA00022475"/>
    </source>
</evidence>
<dbReference type="NCBIfam" id="TIGR01065">
    <property type="entry name" value="hlyIII"/>
    <property type="match status" value="1"/>
</dbReference>
<keyword evidence="7" id="KW-0479">Metal-binding</keyword>
<evidence type="ECO:0000256" key="1">
    <source>
        <dbReference type="ARBA" id="ARBA00004651"/>
    </source>
</evidence>
<keyword evidence="6 8" id="KW-0472">Membrane</keyword>
<organism evidence="9 10">
    <name type="scientific">Pradoshia eiseniae</name>
    <dbReference type="NCBI Taxonomy" id="2064768"/>
    <lineage>
        <taxon>Bacteria</taxon>
        <taxon>Bacillati</taxon>
        <taxon>Bacillota</taxon>
        <taxon>Bacilli</taxon>
        <taxon>Bacillales</taxon>
        <taxon>Bacillaceae</taxon>
        <taxon>Pradoshia</taxon>
    </lineage>
</organism>
<keyword evidence="4 8" id="KW-0812">Transmembrane</keyword>
<comment type="subcellular location">
    <subcellularLocation>
        <location evidence="1">Cell membrane</location>
        <topology evidence="1">Multi-pass membrane protein</topology>
    </subcellularLocation>
</comment>